<proteinExistence type="predicted"/>
<dbReference type="Proteomes" id="UP001174909">
    <property type="component" value="Unassembled WGS sequence"/>
</dbReference>
<accession>A0AA35SEV8</accession>
<evidence type="ECO:0000313" key="1">
    <source>
        <dbReference type="EMBL" id="CAI8027817.1"/>
    </source>
</evidence>
<gene>
    <name evidence="1" type="ORF">GBAR_LOCUS15837</name>
</gene>
<keyword evidence="2" id="KW-1185">Reference proteome</keyword>
<comment type="caution">
    <text evidence="1">The sequence shown here is derived from an EMBL/GenBank/DDBJ whole genome shotgun (WGS) entry which is preliminary data.</text>
</comment>
<sequence>MTGLGWSVEAFQDQQHLLDYLLCKRKGREIS</sequence>
<protein>
    <submittedName>
        <fullName evidence="1">Uncharacterized protein</fullName>
    </submittedName>
</protein>
<reference evidence="1" key="1">
    <citation type="submission" date="2023-03" db="EMBL/GenBank/DDBJ databases">
        <authorList>
            <person name="Steffen K."/>
            <person name="Cardenas P."/>
        </authorList>
    </citation>
    <scope>NUCLEOTIDE SEQUENCE</scope>
</reference>
<dbReference type="EMBL" id="CASHTH010002300">
    <property type="protein sequence ID" value="CAI8027817.1"/>
    <property type="molecule type" value="Genomic_DNA"/>
</dbReference>
<name>A0AA35SEV8_GEOBA</name>
<dbReference type="AlphaFoldDB" id="A0AA35SEV8"/>
<evidence type="ECO:0000313" key="2">
    <source>
        <dbReference type="Proteomes" id="UP001174909"/>
    </source>
</evidence>
<organism evidence="1 2">
    <name type="scientific">Geodia barretti</name>
    <name type="common">Barrett's horny sponge</name>
    <dbReference type="NCBI Taxonomy" id="519541"/>
    <lineage>
        <taxon>Eukaryota</taxon>
        <taxon>Metazoa</taxon>
        <taxon>Porifera</taxon>
        <taxon>Demospongiae</taxon>
        <taxon>Heteroscleromorpha</taxon>
        <taxon>Tetractinellida</taxon>
        <taxon>Astrophorina</taxon>
        <taxon>Geodiidae</taxon>
        <taxon>Geodia</taxon>
    </lineage>
</organism>